<dbReference type="EMBL" id="CP000805">
    <property type="protein sequence ID" value="ACD71106.1"/>
    <property type="molecule type" value="Genomic_DNA"/>
</dbReference>
<evidence type="ECO:0000313" key="7">
    <source>
        <dbReference type="Proteomes" id="UP000001202"/>
    </source>
</evidence>
<dbReference type="PIRSF" id="PIRSF028757">
    <property type="entry name" value="LD-carboxypeptidase"/>
    <property type="match status" value="1"/>
</dbReference>
<comment type="similarity">
    <text evidence="1">Belongs to the peptidase S66 family.</text>
</comment>
<evidence type="ECO:0000256" key="1">
    <source>
        <dbReference type="ARBA" id="ARBA00010233"/>
    </source>
</evidence>
<feature type="active site" description="Charge relay system" evidence="3">
    <location>
        <position position="302"/>
    </location>
</feature>
<dbReference type="InterPro" id="IPR027461">
    <property type="entry name" value="Carboxypeptidase_A_C_sf"/>
</dbReference>
<dbReference type="Proteomes" id="UP000001202">
    <property type="component" value="Chromosome"/>
</dbReference>
<evidence type="ECO:0000256" key="3">
    <source>
        <dbReference type="PIRSR" id="PIRSR028757-1"/>
    </source>
</evidence>
<dbReference type="InterPro" id="IPR040449">
    <property type="entry name" value="Peptidase_S66_N"/>
</dbReference>
<dbReference type="SMR" id="A0A0H3BL44"/>
<evidence type="ECO:0000313" key="6">
    <source>
        <dbReference type="EMBL" id="ACD71106.1"/>
    </source>
</evidence>
<dbReference type="Gene3D" id="3.50.30.60">
    <property type="entry name" value="LD-carboxypeptidase A C-terminal domain-like"/>
    <property type="match status" value="1"/>
</dbReference>
<dbReference type="PANTHER" id="PTHR30237">
    <property type="entry name" value="MURAMOYLTETRAPEPTIDE CARBOXYPEPTIDASE"/>
    <property type="match status" value="1"/>
</dbReference>
<proteinExistence type="inferred from homology"/>
<sequence length="337" mass="37958">MQDEGVDMKKLLLRSSDEVRVIAPSCSMRKIDSSVIERAQERFRCLGLNVAFGDHVYDEDFLGSASVDKRVADLHAAFADKKVKLILTAIGGFNSNQLLQHIDYALLKKNPKLLCGFSDVTALLNAIHAKTGMPVFYGPHFSTFGMEKGIEFTIECFKNTFFYGRCDILASETWSDDMWFKDQEHRQFITNPGYEIIHRGDMVGMGVGGNISTFNLLAGTEYEPSLKKSILFIEDTSRMSITDFDRHLEALTQRDDFCTVRGILIGRFQKDSGIDMDMLRKIISRKKALDAIPLFANVDFGHTTPHCILPIGGMIRVNVDRKCITVQLHSSVEQLPE</sequence>
<dbReference type="Pfam" id="PF02016">
    <property type="entry name" value="Peptidase_S66"/>
    <property type="match status" value="1"/>
</dbReference>
<dbReference type="InterPro" id="IPR029062">
    <property type="entry name" value="Class_I_gatase-like"/>
</dbReference>
<dbReference type="PATRIC" id="fig|455434.6.peg.681"/>
<feature type="active site" description="Charge relay system" evidence="3">
    <location>
        <position position="234"/>
    </location>
</feature>
<dbReference type="InterPro" id="IPR003507">
    <property type="entry name" value="S66_fam"/>
</dbReference>
<dbReference type="Gene3D" id="3.40.50.10740">
    <property type="entry name" value="Class I glutamine amidotransferase-like"/>
    <property type="match status" value="1"/>
</dbReference>
<keyword evidence="2" id="KW-0378">Hydrolase</keyword>
<dbReference type="RefSeq" id="WP_010882133.1">
    <property type="nucleotide sequence ID" value="NC_010741.1"/>
</dbReference>
<dbReference type="AlphaFoldDB" id="A0A0H3BL44"/>
<dbReference type="GO" id="GO:0016787">
    <property type="term" value="F:hydrolase activity"/>
    <property type="evidence" value="ECO:0007669"/>
    <property type="project" value="UniProtKB-KW"/>
</dbReference>
<evidence type="ECO:0000259" key="4">
    <source>
        <dbReference type="Pfam" id="PF02016"/>
    </source>
</evidence>
<dbReference type="SUPFAM" id="SSF141986">
    <property type="entry name" value="LD-carboxypeptidase A C-terminal domain-like"/>
    <property type="match status" value="1"/>
</dbReference>
<organism evidence="6 7">
    <name type="scientific">Treponema pallidum subsp. pallidum (strain SS14)</name>
    <dbReference type="NCBI Taxonomy" id="455434"/>
    <lineage>
        <taxon>Bacteria</taxon>
        <taxon>Pseudomonadati</taxon>
        <taxon>Spirochaetota</taxon>
        <taxon>Spirochaetia</taxon>
        <taxon>Spirochaetales</taxon>
        <taxon>Treponemataceae</taxon>
        <taxon>Treponema</taxon>
    </lineage>
</organism>
<reference evidence="6 7" key="1">
    <citation type="journal article" date="2008" name="BMC Microbiol.">
        <title>Complete genome sequence of Treponema pallidum ssp. pallidum strain SS14 determined with oligonucleotide arrays.</title>
        <authorList>
            <person name="Matejkova P."/>
            <person name="Strouhal M."/>
            <person name="Smajs D."/>
            <person name="Norris S.J."/>
            <person name="Palzkill T."/>
            <person name="Petrosino J.F."/>
            <person name="Sodergren E."/>
            <person name="Norton J.E."/>
            <person name="Singh J."/>
            <person name="Richmond T.A."/>
            <person name="Molla M.N."/>
            <person name="Albert T.J."/>
            <person name="Weinstock G.M."/>
        </authorList>
    </citation>
    <scope>NUCLEOTIDE SEQUENCE [LARGE SCALE GENOMIC DNA]</scope>
    <source>
        <strain evidence="6 7">SS14</strain>
    </source>
</reference>
<evidence type="ECO:0000259" key="5">
    <source>
        <dbReference type="Pfam" id="PF17676"/>
    </source>
</evidence>
<dbReference type="CDD" id="cd07062">
    <property type="entry name" value="Peptidase_S66_mccF_like"/>
    <property type="match status" value="1"/>
</dbReference>
<gene>
    <name evidence="6" type="primary">mccF</name>
    <name evidence="6" type="ordered locus">TPASS_0688</name>
</gene>
<accession>A0A0H3BL44</accession>
<dbReference type="PANTHER" id="PTHR30237:SF6">
    <property type="entry name" value="CARBOXYPEPTIDASE YOCD-RELATED"/>
    <property type="match status" value="1"/>
</dbReference>
<name>A0A0H3BL44_TREPS</name>
<dbReference type="SUPFAM" id="SSF52317">
    <property type="entry name" value="Class I glutamine amidotransferase-like"/>
    <property type="match status" value="1"/>
</dbReference>
<feature type="domain" description="LD-carboxypeptidase C-terminal" evidence="5">
    <location>
        <begin position="204"/>
        <end position="317"/>
    </location>
</feature>
<evidence type="ECO:0000256" key="2">
    <source>
        <dbReference type="ARBA" id="ARBA00022801"/>
    </source>
</evidence>
<feature type="domain" description="LD-carboxypeptidase N-terminal" evidence="4">
    <location>
        <begin position="19"/>
        <end position="138"/>
    </location>
</feature>
<dbReference type="Pfam" id="PF17676">
    <property type="entry name" value="Peptidase_S66C"/>
    <property type="match status" value="1"/>
</dbReference>
<protein>
    <submittedName>
        <fullName evidence="6">Immunity protein</fullName>
    </submittedName>
</protein>
<dbReference type="GeneID" id="93876457"/>
<dbReference type="InterPro" id="IPR027478">
    <property type="entry name" value="LdcA_N"/>
</dbReference>
<dbReference type="InterPro" id="IPR040921">
    <property type="entry name" value="Peptidase_S66C"/>
</dbReference>
<feature type="active site" description="Nucleophile" evidence="3">
    <location>
        <position position="118"/>
    </location>
</feature>
<dbReference type="KEGG" id="tpp:TPASS_0688"/>